<feature type="region of interest" description="Disordered" evidence="1">
    <location>
        <begin position="1"/>
        <end position="27"/>
    </location>
</feature>
<dbReference type="Proteomes" id="UP000018846">
    <property type="component" value="Unassembled WGS sequence"/>
</dbReference>
<name>W1U4L8_STRAP</name>
<protein>
    <submittedName>
        <fullName evidence="2">DNA polymerase III, delta subunit</fullName>
    </submittedName>
</protein>
<comment type="caution">
    <text evidence="2">The sequence shown here is derived from an EMBL/GenBank/DDBJ whole genome shotgun (WGS) entry which is preliminary data.</text>
</comment>
<dbReference type="AlphaFoldDB" id="W1U4L8"/>
<proteinExistence type="predicted"/>
<organism evidence="2 3">
    <name type="scientific">Streptococcus anginosus DORA_7</name>
    <dbReference type="NCBI Taxonomy" id="1403946"/>
    <lineage>
        <taxon>Bacteria</taxon>
        <taxon>Bacillati</taxon>
        <taxon>Bacillota</taxon>
        <taxon>Bacilli</taxon>
        <taxon>Lactobacillales</taxon>
        <taxon>Streptococcaceae</taxon>
        <taxon>Streptococcus</taxon>
        <taxon>Streptococcus anginosus group</taxon>
    </lineage>
</organism>
<accession>W1U4L8</accession>
<evidence type="ECO:0000313" key="3">
    <source>
        <dbReference type="Proteomes" id="UP000018846"/>
    </source>
</evidence>
<feature type="non-terminal residue" evidence="2">
    <location>
        <position position="1"/>
    </location>
</feature>
<evidence type="ECO:0000256" key="1">
    <source>
        <dbReference type="SAM" id="MobiDB-lite"/>
    </source>
</evidence>
<evidence type="ECO:0000313" key="2">
    <source>
        <dbReference type="EMBL" id="ETI86548.1"/>
    </source>
</evidence>
<reference evidence="2 3" key="1">
    <citation type="submission" date="2013-12" db="EMBL/GenBank/DDBJ databases">
        <title>A Varibaculum cambriense genome reconstructed from a premature infant gut community with otherwise low bacterial novelty that shifts toward anaerobic metabolism during the third week of life.</title>
        <authorList>
            <person name="Brown C.T."/>
            <person name="Sharon I."/>
            <person name="Thomas B.C."/>
            <person name="Castelle C.J."/>
            <person name="Morowitz M.J."/>
            <person name="Banfield J.F."/>
        </authorList>
    </citation>
    <scope>NUCLEOTIDE SEQUENCE [LARGE SCALE GENOMIC DNA]</scope>
    <source>
        <strain evidence="3">DORA_7</strain>
    </source>
</reference>
<dbReference type="EMBL" id="AZMF01000069">
    <property type="protein sequence ID" value="ETI86548.1"/>
    <property type="molecule type" value="Genomic_DNA"/>
</dbReference>
<sequence>PGAPIGSPERGLIRISPRGRQMSPRDLGMAPWQVDRARRELAGWSEDEIVIELFTRGDKEKLSSFFINPTYFIELSFI</sequence>
<gene>
    <name evidence="2" type="ORF">Q615_SPAC00069G0001</name>
</gene>